<gene>
    <name evidence="1" type="primary">Dsec\GM14148</name>
    <name evidence="1" type="ORF">Dsec_GM14148</name>
</gene>
<dbReference type="GO" id="GO:0005634">
    <property type="term" value="C:nucleus"/>
    <property type="evidence" value="ECO:0007669"/>
    <property type="project" value="UniProtKB-ARBA"/>
</dbReference>
<dbReference type="AlphaFoldDB" id="B4HW41"/>
<dbReference type="EMBL" id="CH480817">
    <property type="protein sequence ID" value="EDW50156.1"/>
    <property type="molecule type" value="Genomic_DNA"/>
</dbReference>
<evidence type="ECO:0000313" key="1">
    <source>
        <dbReference type="EMBL" id="EDW50156.1"/>
    </source>
</evidence>
<proteinExistence type="predicted"/>
<accession>B4HW41</accession>
<reference evidence="1 2" key="1">
    <citation type="journal article" date="2007" name="Nature">
        <title>Evolution of genes and genomes on the Drosophila phylogeny.</title>
        <authorList>
            <consortium name="Drosophila 12 Genomes Consortium"/>
            <person name="Clark A.G."/>
            <person name="Eisen M.B."/>
            <person name="Smith D.R."/>
            <person name="Bergman C.M."/>
            <person name="Oliver B."/>
            <person name="Markow T.A."/>
            <person name="Kaufman T.C."/>
            <person name="Kellis M."/>
            <person name="Gelbart W."/>
            <person name="Iyer V.N."/>
            <person name="Pollard D.A."/>
            <person name="Sackton T.B."/>
            <person name="Larracuente A.M."/>
            <person name="Singh N.D."/>
            <person name="Abad J.P."/>
            <person name="Abt D.N."/>
            <person name="Adryan B."/>
            <person name="Aguade M."/>
            <person name="Akashi H."/>
            <person name="Anderson W.W."/>
            <person name="Aquadro C.F."/>
            <person name="Ardell D.H."/>
            <person name="Arguello R."/>
            <person name="Artieri C.G."/>
            <person name="Barbash D.A."/>
            <person name="Barker D."/>
            <person name="Barsanti P."/>
            <person name="Batterham P."/>
            <person name="Batzoglou S."/>
            <person name="Begun D."/>
            <person name="Bhutkar A."/>
            <person name="Blanco E."/>
            <person name="Bosak S.A."/>
            <person name="Bradley R.K."/>
            <person name="Brand A.D."/>
            <person name="Brent M.R."/>
            <person name="Brooks A.N."/>
            <person name="Brown R.H."/>
            <person name="Butlin R.K."/>
            <person name="Caggese C."/>
            <person name="Calvi B.R."/>
            <person name="Bernardo de Carvalho A."/>
            <person name="Caspi A."/>
            <person name="Castrezana S."/>
            <person name="Celniker S.E."/>
            <person name="Chang J.L."/>
            <person name="Chapple C."/>
            <person name="Chatterji S."/>
            <person name="Chinwalla A."/>
            <person name="Civetta A."/>
            <person name="Clifton S.W."/>
            <person name="Comeron J.M."/>
            <person name="Costello J.C."/>
            <person name="Coyne J.A."/>
            <person name="Daub J."/>
            <person name="David R.G."/>
            <person name="Delcher A.L."/>
            <person name="Delehaunty K."/>
            <person name="Do C.B."/>
            <person name="Ebling H."/>
            <person name="Edwards K."/>
            <person name="Eickbush T."/>
            <person name="Evans J.D."/>
            <person name="Filipski A."/>
            <person name="Findeiss S."/>
            <person name="Freyhult E."/>
            <person name="Fulton L."/>
            <person name="Fulton R."/>
            <person name="Garcia A.C."/>
            <person name="Gardiner A."/>
            <person name="Garfield D.A."/>
            <person name="Garvin B.E."/>
            <person name="Gibson G."/>
            <person name="Gilbert D."/>
            <person name="Gnerre S."/>
            <person name="Godfrey J."/>
            <person name="Good R."/>
            <person name="Gotea V."/>
            <person name="Gravely B."/>
            <person name="Greenberg A.J."/>
            <person name="Griffiths-Jones S."/>
            <person name="Gross S."/>
            <person name="Guigo R."/>
            <person name="Gustafson E.A."/>
            <person name="Haerty W."/>
            <person name="Hahn M.W."/>
            <person name="Halligan D.L."/>
            <person name="Halpern A.L."/>
            <person name="Halter G.M."/>
            <person name="Han M.V."/>
            <person name="Heger A."/>
            <person name="Hillier L."/>
            <person name="Hinrichs A.S."/>
            <person name="Holmes I."/>
            <person name="Hoskins R.A."/>
            <person name="Hubisz M.J."/>
            <person name="Hultmark D."/>
            <person name="Huntley M.A."/>
            <person name="Jaffe D.B."/>
            <person name="Jagadeeshan S."/>
            <person name="Jeck W.R."/>
            <person name="Johnson J."/>
            <person name="Jones C.D."/>
            <person name="Jordan W.C."/>
            <person name="Karpen G.H."/>
            <person name="Kataoka E."/>
            <person name="Keightley P.D."/>
            <person name="Kheradpour P."/>
            <person name="Kirkness E.F."/>
            <person name="Koerich L.B."/>
            <person name="Kristiansen K."/>
            <person name="Kudrna D."/>
            <person name="Kulathinal R.J."/>
            <person name="Kumar S."/>
            <person name="Kwok R."/>
            <person name="Lander E."/>
            <person name="Langley C.H."/>
            <person name="Lapoint R."/>
            <person name="Lazzaro B.P."/>
            <person name="Lee S.J."/>
            <person name="Levesque L."/>
            <person name="Li R."/>
            <person name="Lin C.F."/>
            <person name="Lin M.F."/>
            <person name="Lindblad-Toh K."/>
            <person name="Llopart A."/>
            <person name="Long M."/>
            <person name="Low L."/>
            <person name="Lozovsky E."/>
            <person name="Lu J."/>
            <person name="Luo M."/>
            <person name="Machado C.A."/>
            <person name="Makalowski W."/>
            <person name="Marzo M."/>
            <person name="Matsuda M."/>
            <person name="Matzkin L."/>
            <person name="McAllister B."/>
            <person name="McBride C.S."/>
            <person name="McKernan B."/>
            <person name="McKernan K."/>
            <person name="Mendez-Lago M."/>
            <person name="Minx P."/>
            <person name="Mollenhauer M.U."/>
            <person name="Montooth K."/>
            <person name="Mount S.M."/>
            <person name="Mu X."/>
            <person name="Myers E."/>
            <person name="Negre B."/>
            <person name="Newfeld S."/>
            <person name="Nielsen R."/>
            <person name="Noor M.A."/>
            <person name="O'Grady P."/>
            <person name="Pachter L."/>
            <person name="Papaceit M."/>
            <person name="Parisi M.J."/>
            <person name="Parisi M."/>
            <person name="Parts L."/>
            <person name="Pedersen J.S."/>
            <person name="Pesole G."/>
            <person name="Phillippy A.M."/>
            <person name="Ponting C.P."/>
            <person name="Pop M."/>
            <person name="Porcelli D."/>
            <person name="Powell J.R."/>
            <person name="Prohaska S."/>
            <person name="Pruitt K."/>
            <person name="Puig M."/>
            <person name="Quesneville H."/>
            <person name="Ram K.R."/>
            <person name="Rand D."/>
            <person name="Rasmussen M.D."/>
            <person name="Reed L.K."/>
            <person name="Reenan R."/>
            <person name="Reily A."/>
            <person name="Remington K.A."/>
            <person name="Rieger T.T."/>
            <person name="Ritchie M.G."/>
            <person name="Robin C."/>
            <person name="Rogers Y.H."/>
            <person name="Rohde C."/>
            <person name="Rozas J."/>
            <person name="Rubenfield M.J."/>
            <person name="Ruiz A."/>
            <person name="Russo S."/>
            <person name="Salzberg S.L."/>
            <person name="Sanchez-Gracia A."/>
            <person name="Saranga D.J."/>
            <person name="Sato H."/>
            <person name="Schaeffer S.W."/>
            <person name="Schatz M.C."/>
            <person name="Schlenke T."/>
            <person name="Schwartz R."/>
            <person name="Segarra C."/>
            <person name="Singh R.S."/>
            <person name="Sirot L."/>
            <person name="Sirota M."/>
            <person name="Sisneros N.B."/>
            <person name="Smith C.D."/>
            <person name="Smith T.F."/>
            <person name="Spieth J."/>
            <person name="Stage D.E."/>
            <person name="Stark A."/>
            <person name="Stephan W."/>
            <person name="Strausberg R.L."/>
            <person name="Strempel S."/>
            <person name="Sturgill D."/>
            <person name="Sutton G."/>
            <person name="Sutton G.G."/>
            <person name="Tao W."/>
            <person name="Teichmann S."/>
            <person name="Tobari Y.N."/>
            <person name="Tomimura Y."/>
            <person name="Tsolas J.M."/>
            <person name="Valente V.L."/>
            <person name="Venter E."/>
            <person name="Venter J.C."/>
            <person name="Vicario S."/>
            <person name="Vieira F.G."/>
            <person name="Vilella A.J."/>
            <person name="Villasante A."/>
            <person name="Walenz B."/>
            <person name="Wang J."/>
            <person name="Wasserman M."/>
            <person name="Watts T."/>
            <person name="Wilson D."/>
            <person name="Wilson R.K."/>
            <person name="Wing R.A."/>
            <person name="Wolfner M.F."/>
            <person name="Wong A."/>
            <person name="Wong G.K."/>
            <person name="Wu C.I."/>
            <person name="Wu G."/>
            <person name="Yamamoto D."/>
            <person name="Yang H.P."/>
            <person name="Yang S.P."/>
            <person name="Yorke J.A."/>
            <person name="Yoshida K."/>
            <person name="Zdobnov E."/>
            <person name="Zhang P."/>
            <person name="Zhang Y."/>
            <person name="Zimin A.V."/>
            <person name="Baldwin J."/>
            <person name="Abdouelleil A."/>
            <person name="Abdulkadir J."/>
            <person name="Abebe A."/>
            <person name="Abera B."/>
            <person name="Abreu J."/>
            <person name="Acer S.C."/>
            <person name="Aftuck L."/>
            <person name="Alexander A."/>
            <person name="An P."/>
            <person name="Anderson E."/>
            <person name="Anderson S."/>
            <person name="Arachi H."/>
            <person name="Azer M."/>
            <person name="Bachantsang P."/>
            <person name="Barry A."/>
            <person name="Bayul T."/>
            <person name="Berlin A."/>
            <person name="Bessette D."/>
            <person name="Bloom T."/>
            <person name="Blye J."/>
            <person name="Boguslavskiy L."/>
            <person name="Bonnet C."/>
            <person name="Boukhgalter B."/>
            <person name="Bourzgui I."/>
            <person name="Brown A."/>
            <person name="Cahill P."/>
            <person name="Channer S."/>
            <person name="Cheshatsang Y."/>
            <person name="Chuda L."/>
            <person name="Citroen M."/>
            <person name="Collymore A."/>
            <person name="Cooke P."/>
            <person name="Costello M."/>
            <person name="D'Aco K."/>
            <person name="Daza R."/>
            <person name="De Haan G."/>
            <person name="DeGray S."/>
            <person name="DeMaso C."/>
            <person name="Dhargay N."/>
            <person name="Dooley K."/>
            <person name="Dooley E."/>
            <person name="Doricent M."/>
            <person name="Dorje P."/>
            <person name="Dorjee K."/>
            <person name="Dupes A."/>
            <person name="Elong R."/>
            <person name="Falk J."/>
            <person name="Farina A."/>
            <person name="Faro S."/>
            <person name="Ferguson D."/>
            <person name="Fisher S."/>
            <person name="Foley C.D."/>
            <person name="Franke A."/>
            <person name="Friedrich D."/>
            <person name="Gadbois L."/>
            <person name="Gearin G."/>
            <person name="Gearin C.R."/>
            <person name="Giannoukos G."/>
            <person name="Goode T."/>
            <person name="Graham J."/>
            <person name="Grandbois E."/>
            <person name="Grewal S."/>
            <person name="Gyaltsen K."/>
            <person name="Hafez N."/>
            <person name="Hagos B."/>
            <person name="Hall J."/>
            <person name="Henson C."/>
            <person name="Hollinger A."/>
            <person name="Honan T."/>
            <person name="Huard M.D."/>
            <person name="Hughes L."/>
            <person name="Hurhula B."/>
            <person name="Husby M.E."/>
            <person name="Kamat A."/>
            <person name="Kanga B."/>
            <person name="Kashin S."/>
            <person name="Khazanovich D."/>
            <person name="Kisner P."/>
            <person name="Lance K."/>
            <person name="Lara M."/>
            <person name="Lee W."/>
            <person name="Lennon N."/>
            <person name="Letendre F."/>
            <person name="LeVine R."/>
            <person name="Lipovsky A."/>
            <person name="Liu X."/>
            <person name="Liu J."/>
            <person name="Liu S."/>
            <person name="Lokyitsang T."/>
            <person name="Lokyitsang Y."/>
            <person name="Lubonja R."/>
            <person name="Lui A."/>
            <person name="MacDonald P."/>
            <person name="Magnisalis V."/>
            <person name="Maru K."/>
            <person name="Matthews C."/>
            <person name="McCusker W."/>
            <person name="McDonough S."/>
            <person name="Mehta T."/>
            <person name="Meldrim J."/>
            <person name="Meneus L."/>
            <person name="Mihai O."/>
            <person name="Mihalev A."/>
            <person name="Mihova T."/>
            <person name="Mittelman R."/>
            <person name="Mlenga V."/>
            <person name="Montmayeur A."/>
            <person name="Mulrain L."/>
            <person name="Navidi A."/>
            <person name="Naylor J."/>
            <person name="Negash T."/>
            <person name="Nguyen T."/>
            <person name="Nguyen N."/>
            <person name="Nicol R."/>
            <person name="Norbu C."/>
            <person name="Norbu N."/>
            <person name="Novod N."/>
            <person name="O'Neill B."/>
            <person name="Osman S."/>
            <person name="Markiewicz E."/>
            <person name="Oyono O.L."/>
            <person name="Patti C."/>
            <person name="Phunkhang P."/>
            <person name="Pierre F."/>
            <person name="Priest M."/>
            <person name="Raghuraman S."/>
            <person name="Rege F."/>
            <person name="Reyes R."/>
            <person name="Rise C."/>
            <person name="Rogov P."/>
            <person name="Ross K."/>
            <person name="Ryan E."/>
            <person name="Settipalli S."/>
            <person name="Shea T."/>
            <person name="Sherpa N."/>
            <person name="Shi L."/>
            <person name="Shih D."/>
            <person name="Sparrow T."/>
            <person name="Spaulding J."/>
            <person name="Stalker J."/>
            <person name="Stange-Thomann N."/>
            <person name="Stavropoulos S."/>
            <person name="Stone C."/>
            <person name="Strader C."/>
            <person name="Tesfaye S."/>
            <person name="Thomson T."/>
            <person name="Thoulutsang Y."/>
            <person name="Thoulutsang D."/>
            <person name="Topham K."/>
            <person name="Topping I."/>
            <person name="Tsamla T."/>
            <person name="Vassiliev H."/>
            <person name="Vo A."/>
            <person name="Wangchuk T."/>
            <person name="Wangdi T."/>
            <person name="Weiand M."/>
            <person name="Wilkinson J."/>
            <person name="Wilson A."/>
            <person name="Yadav S."/>
            <person name="Young G."/>
            <person name="Yu Q."/>
            <person name="Zembek L."/>
            <person name="Zhong D."/>
            <person name="Zimmer A."/>
            <person name="Zwirko Z."/>
            <person name="Jaffe D.B."/>
            <person name="Alvarez P."/>
            <person name="Brockman W."/>
            <person name="Butler J."/>
            <person name="Chin C."/>
            <person name="Gnerre S."/>
            <person name="Grabherr M."/>
            <person name="Kleber M."/>
            <person name="Mauceli E."/>
            <person name="MacCallum I."/>
        </authorList>
    </citation>
    <scope>NUCLEOTIDE SEQUENCE [LARGE SCALE GENOMIC DNA]</scope>
    <source>
        <strain evidence="2">Rob3c / Tucson 14021-0248.25</strain>
    </source>
</reference>
<dbReference type="SMR" id="B4HW41"/>
<name>B4HW41_DROSE</name>
<organism evidence="2">
    <name type="scientific">Drosophila sechellia</name>
    <name type="common">Fruit fly</name>
    <dbReference type="NCBI Taxonomy" id="7238"/>
    <lineage>
        <taxon>Eukaryota</taxon>
        <taxon>Metazoa</taxon>
        <taxon>Ecdysozoa</taxon>
        <taxon>Arthropoda</taxon>
        <taxon>Hexapoda</taxon>
        <taxon>Insecta</taxon>
        <taxon>Pterygota</taxon>
        <taxon>Neoptera</taxon>
        <taxon>Endopterygota</taxon>
        <taxon>Diptera</taxon>
        <taxon>Brachycera</taxon>
        <taxon>Muscomorpha</taxon>
        <taxon>Ephydroidea</taxon>
        <taxon>Drosophilidae</taxon>
        <taxon>Drosophila</taxon>
        <taxon>Sophophora</taxon>
    </lineage>
</organism>
<keyword evidence="2" id="KW-1185">Reference proteome</keyword>
<sequence length="219" mass="24863">MGASTVKPFSEAECKAIKKFMKSYKKHHADLDEDEVKRSGENAWGKLLPHQKKYFEERPKENTVKRILPAAKKKRINQKKKAVPKCRYHSRKRPLAKPTHTITNPAMSHAFIRFLREFQRRNATGDVKKRLQRAAKMWSKLSKAQKNKFRTAIPHPDSSASVPVPVPVPVAAIYAVTFSGLPLIATPLHVGATQSLPVTSERVTRLESLRLLRASIRKT</sequence>
<dbReference type="InterPro" id="IPR036910">
    <property type="entry name" value="HMG_box_dom_sf"/>
</dbReference>
<dbReference type="HOGENOM" id="CLU_1262737_0_0_1"/>
<dbReference type="STRING" id="7238.B4HW41"/>
<dbReference type="Pfam" id="PF06382">
    <property type="entry name" value="Protamine_like"/>
    <property type="match status" value="1"/>
</dbReference>
<dbReference type="Proteomes" id="UP000001292">
    <property type="component" value="Unassembled WGS sequence"/>
</dbReference>
<dbReference type="PhylomeDB" id="B4HW41"/>
<dbReference type="SUPFAM" id="SSF47095">
    <property type="entry name" value="HMG-box"/>
    <property type="match status" value="1"/>
</dbReference>
<dbReference type="InterPro" id="IPR024460">
    <property type="entry name" value="Protamine-like"/>
</dbReference>
<protein>
    <submittedName>
        <fullName evidence="1">GM14148</fullName>
    </submittedName>
</protein>
<evidence type="ECO:0000313" key="2">
    <source>
        <dbReference type="Proteomes" id="UP000001292"/>
    </source>
</evidence>
<dbReference type="OMA" id="QNAVMTW"/>
<dbReference type="GO" id="GO:0035092">
    <property type="term" value="P:sperm DNA condensation"/>
    <property type="evidence" value="ECO:0007669"/>
    <property type="project" value="InterPro"/>
</dbReference>